<keyword evidence="3" id="KW-1185">Reference proteome</keyword>
<sequence length="105" mass="11137">MSGARGVALIEVVVALLVVALGWMALLALHTVAVRIAVRTALDDEARWTLQALADSLDRHGGDAGERETPWGRIEWARADGGVLLTALDAGERVRARLWTSGGAP</sequence>
<evidence type="ECO:0000256" key="1">
    <source>
        <dbReference type="SAM" id="Phobius"/>
    </source>
</evidence>
<dbReference type="EMBL" id="JBBHLI010000016">
    <property type="protein sequence ID" value="MEK9502886.1"/>
    <property type="molecule type" value="Genomic_DNA"/>
</dbReference>
<evidence type="ECO:0000313" key="3">
    <source>
        <dbReference type="Proteomes" id="UP001484239"/>
    </source>
</evidence>
<reference evidence="2 3" key="1">
    <citation type="submission" date="2024-02" db="EMBL/GenBank/DDBJ databases">
        <title>A novel Gemmatimonadota bacterium.</title>
        <authorList>
            <person name="Du Z.-J."/>
            <person name="Ye Y.-Q."/>
        </authorList>
    </citation>
    <scope>NUCLEOTIDE SEQUENCE [LARGE SCALE GENOMIC DNA]</scope>
    <source>
        <strain evidence="2 3">DH-20</strain>
    </source>
</reference>
<accession>A0ABU9EDR6</accession>
<evidence type="ECO:0000313" key="2">
    <source>
        <dbReference type="EMBL" id="MEK9502886.1"/>
    </source>
</evidence>
<feature type="transmembrane region" description="Helical" evidence="1">
    <location>
        <begin position="6"/>
        <end position="29"/>
    </location>
</feature>
<protein>
    <recommendedName>
        <fullName evidence="4">Prepilin-type N-terminal cleavage/methylation domain-containing protein</fullName>
    </recommendedName>
</protein>
<name>A0ABU9EDR6_9BACT</name>
<comment type="caution">
    <text evidence="2">The sequence shown here is derived from an EMBL/GenBank/DDBJ whole genome shotgun (WGS) entry which is preliminary data.</text>
</comment>
<proteinExistence type="predicted"/>
<keyword evidence="1" id="KW-0472">Membrane</keyword>
<organism evidence="2 3">
    <name type="scientific">Gaopeijia maritima</name>
    <dbReference type="NCBI Taxonomy" id="3119007"/>
    <lineage>
        <taxon>Bacteria</taxon>
        <taxon>Pseudomonadati</taxon>
        <taxon>Gemmatimonadota</taxon>
        <taxon>Longimicrobiia</taxon>
        <taxon>Gaopeijiales</taxon>
        <taxon>Gaopeijiaceae</taxon>
        <taxon>Gaopeijia</taxon>
    </lineage>
</organism>
<evidence type="ECO:0008006" key="4">
    <source>
        <dbReference type="Google" id="ProtNLM"/>
    </source>
</evidence>
<gene>
    <name evidence="2" type="ORF">WI372_17960</name>
</gene>
<keyword evidence="1" id="KW-0812">Transmembrane</keyword>
<keyword evidence="1" id="KW-1133">Transmembrane helix</keyword>
<dbReference type="RefSeq" id="WP_405281736.1">
    <property type="nucleotide sequence ID" value="NZ_JBBHLI010000016.1"/>
</dbReference>
<dbReference type="Proteomes" id="UP001484239">
    <property type="component" value="Unassembled WGS sequence"/>
</dbReference>